<name>A0A4P9YDT3_ROZAC</name>
<evidence type="ECO:0000313" key="2">
    <source>
        <dbReference type="Proteomes" id="UP000281549"/>
    </source>
</evidence>
<gene>
    <name evidence="1" type="ORF">ROZALSC1DRAFT_24028</name>
</gene>
<proteinExistence type="predicted"/>
<reference evidence="2" key="1">
    <citation type="journal article" date="2018" name="Nat. Microbiol.">
        <title>Leveraging single-cell genomics to expand the fungal tree of life.</title>
        <authorList>
            <person name="Ahrendt S.R."/>
            <person name="Quandt C.A."/>
            <person name="Ciobanu D."/>
            <person name="Clum A."/>
            <person name="Salamov A."/>
            <person name="Andreopoulos B."/>
            <person name="Cheng J.F."/>
            <person name="Woyke T."/>
            <person name="Pelin A."/>
            <person name="Henrissat B."/>
            <person name="Reynolds N.K."/>
            <person name="Benny G.L."/>
            <person name="Smith M.E."/>
            <person name="James T.Y."/>
            <person name="Grigoriev I.V."/>
        </authorList>
    </citation>
    <scope>NUCLEOTIDE SEQUENCE [LARGE SCALE GENOMIC DNA]</scope>
    <source>
        <strain evidence="2">CSF55</strain>
    </source>
</reference>
<dbReference type="AlphaFoldDB" id="A0A4P9YDT3"/>
<sequence length="128" mass="14728">MSVYLLRVICRLNFGKPVHYRSHHLPVNSGTINSFQIGSIDFRAYFKDLGTIEPKMTRQAVDKMMSWKSKTLSAAKSLIETSKGFAKRRGSDTILKEHVEIFAKCYQRYRLPSLNRQAVLFIGRSKNT</sequence>
<organism evidence="1 2">
    <name type="scientific">Rozella allomycis (strain CSF55)</name>
    <dbReference type="NCBI Taxonomy" id="988480"/>
    <lineage>
        <taxon>Eukaryota</taxon>
        <taxon>Fungi</taxon>
        <taxon>Fungi incertae sedis</taxon>
        <taxon>Cryptomycota</taxon>
        <taxon>Cryptomycota incertae sedis</taxon>
        <taxon>Rozella</taxon>
    </lineage>
</organism>
<dbReference type="Proteomes" id="UP000281549">
    <property type="component" value="Unassembled WGS sequence"/>
</dbReference>
<protein>
    <submittedName>
        <fullName evidence="1">Uncharacterized protein</fullName>
    </submittedName>
</protein>
<evidence type="ECO:0000313" key="1">
    <source>
        <dbReference type="EMBL" id="RKP17613.1"/>
    </source>
</evidence>
<dbReference type="EMBL" id="ML005750">
    <property type="protein sequence ID" value="RKP17613.1"/>
    <property type="molecule type" value="Genomic_DNA"/>
</dbReference>
<accession>A0A4P9YDT3</accession>